<name>A0A8J7Q5L4_9BACT</name>
<organism evidence="2 3">
    <name type="scientific">Acanthopleuribacter pedis</name>
    <dbReference type="NCBI Taxonomy" id="442870"/>
    <lineage>
        <taxon>Bacteria</taxon>
        <taxon>Pseudomonadati</taxon>
        <taxon>Acidobacteriota</taxon>
        <taxon>Holophagae</taxon>
        <taxon>Acanthopleuribacterales</taxon>
        <taxon>Acanthopleuribacteraceae</taxon>
        <taxon>Acanthopleuribacter</taxon>
    </lineage>
</organism>
<reference evidence="2" key="1">
    <citation type="submission" date="2021-03" db="EMBL/GenBank/DDBJ databases">
        <authorList>
            <person name="Wang G."/>
        </authorList>
    </citation>
    <scope>NUCLEOTIDE SEQUENCE</scope>
    <source>
        <strain evidence="2">KCTC 12899</strain>
    </source>
</reference>
<keyword evidence="3" id="KW-1185">Reference proteome</keyword>
<evidence type="ECO:0000313" key="3">
    <source>
        <dbReference type="Proteomes" id="UP000664417"/>
    </source>
</evidence>
<dbReference type="EMBL" id="JAFREP010000005">
    <property type="protein sequence ID" value="MBO1318309.1"/>
    <property type="molecule type" value="Genomic_DNA"/>
</dbReference>
<comment type="caution">
    <text evidence="2">The sequence shown here is derived from an EMBL/GenBank/DDBJ whole genome shotgun (WGS) entry which is preliminary data.</text>
</comment>
<evidence type="ECO:0000259" key="1">
    <source>
        <dbReference type="Pfam" id="PF12696"/>
    </source>
</evidence>
<dbReference type="Pfam" id="PF12696">
    <property type="entry name" value="TraG-D_C"/>
    <property type="match status" value="1"/>
</dbReference>
<accession>A0A8J7Q5L4</accession>
<protein>
    <submittedName>
        <fullName evidence="2">ATP-binding protein</fullName>
    </submittedName>
</protein>
<dbReference type="RefSeq" id="WP_207858005.1">
    <property type="nucleotide sequence ID" value="NZ_JAFREP010000005.1"/>
</dbReference>
<dbReference type="PANTHER" id="PTHR30121:SF11">
    <property type="entry name" value="AAA+ ATPASE DOMAIN-CONTAINING PROTEIN"/>
    <property type="match status" value="1"/>
</dbReference>
<dbReference type="InterPro" id="IPR051162">
    <property type="entry name" value="T4SS_component"/>
</dbReference>
<dbReference type="Gene3D" id="3.40.50.300">
    <property type="entry name" value="P-loop containing nucleotide triphosphate hydrolases"/>
    <property type="match status" value="2"/>
</dbReference>
<dbReference type="SUPFAM" id="SSF52540">
    <property type="entry name" value="P-loop containing nucleoside triphosphate hydrolases"/>
    <property type="match status" value="1"/>
</dbReference>
<dbReference type="InterPro" id="IPR032689">
    <property type="entry name" value="TraG-D_C"/>
</dbReference>
<gene>
    <name evidence="2" type="ORF">J3U88_07575</name>
</gene>
<dbReference type="PANTHER" id="PTHR30121">
    <property type="entry name" value="UNCHARACTERIZED PROTEIN YJGR-RELATED"/>
    <property type="match status" value="1"/>
</dbReference>
<dbReference type="InterPro" id="IPR027417">
    <property type="entry name" value="P-loop_NTPase"/>
</dbReference>
<feature type="domain" description="TraD/TraG TraM recognition site" evidence="1">
    <location>
        <begin position="333"/>
        <end position="399"/>
    </location>
</feature>
<dbReference type="CDD" id="cd01127">
    <property type="entry name" value="TrwB_TraG_TraD_VirD4"/>
    <property type="match status" value="1"/>
</dbReference>
<keyword evidence="2" id="KW-0547">Nucleotide-binding</keyword>
<sequence>MKFWKLLLGLEKFPTTFTPTKNLGWWRVPFLHKWIAVIRLKWLLPLPALRRHAAMFSKSGSGKSYFLYLFLLTIKIHWGVWPWVPQVNSRRSLLLFDPHGDLAEKCAQNPTLLREALRAHRRGKAPNLMFISPTLCTNSIPCCNPFDRRGKRDSKATREVLAQYLTSTFAAMLSRGDVSLSFRMEALLTPMFTVLLAIARQGREVTFFDLLRFLKDDQNRDLVEFGMKKLKNPGMNLFFRETFMEKQLVSTKFALRVKLAKLLSSRMFVRLLCQKQSSWDLETALNSGKTVLIDGSVSQLGREVSEIYGRTITALTQAYAFLRARRRHQKFMPIYFIVDEAASFLTEDVRVILTQARKFGLHLILCQQMVKQAGMSQDMHETIMGNTALKVVGNAGHTTKKVLAAEMEVPLADLTHLSVGSFVLKADGRGHRRVKLPSFWLKEGSKSLDRTWAKVKPILLSHYSPDAVAGEGPGNTNTGAAMTAKRFGPKFNTLPFRVVPFFFLLPLL</sequence>
<proteinExistence type="predicted"/>
<keyword evidence="2" id="KW-0067">ATP-binding</keyword>
<dbReference type="AlphaFoldDB" id="A0A8J7Q5L4"/>
<dbReference type="GO" id="GO:0005524">
    <property type="term" value="F:ATP binding"/>
    <property type="evidence" value="ECO:0007669"/>
    <property type="project" value="UniProtKB-KW"/>
</dbReference>
<evidence type="ECO:0000313" key="2">
    <source>
        <dbReference type="EMBL" id="MBO1318309.1"/>
    </source>
</evidence>
<dbReference type="Proteomes" id="UP000664417">
    <property type="component" value="Unassembled WGS sequence"/>
</dbReference>